<dbReference type="RefSeq" id="WP_200357896.1">
    <property type="nucleotide sequence ID" value="NZ_JAENIL010000054.1"/>
</dbReference>
<evidence type="ECO:0000313" key="2">
    <source>
        <dbReference type="EMBL" id="MBK1879682.1"/>
    </source>
</evidence>
<dbReference type="PROSITE" id="PS51257">
    <property type="entry name" value="PROKAR_LIPOPROTEIN"/>
    <property type="match status" value="1"/>
</dbReference>
<sequence length="261" mass="29833">MRNPILKALVAALVSLFLSCSLFSDHHKSDEKGAVLGRGYTFEVKMGSQADFQKAFAEHVQWRRDNGDTWGWECFVVVNGPDLGNYHVRSYPHSWADFDEYYNSEFGKKASEHWYATVAPHLESIEADIAVDRQDLSKWTDGRDYEYFTVNTVRTKIGRQWDYLNAIEQIGNVLKETESWDYDWSVSVQKAGGVGNNVWLVFPSEDWAGMEDPSPNAYEVVLEALGEEKTKEIFDQLNDSVAKSVSNHFRHLPDYSIKAAE</sequence>
<organism evidence="2 3">
    <name type="scientific">Pelagicoccus mobilis</name>
    <dbReference type="NCBI Taxonomy" id="415221"/>
    <lineage>
        <taxon>Bacteria</taxon>
        <taxon>Pseudomonadati</taxon>
        <taxon>Verrucomicrobiota</taxon>
        <taxon>Opitutia</taxon>
        <taxon>Puniceicoccales</taxon>
        <taxon>Pelagicoccaceae</taxon>
        <taxon>Pelagicoccus</taxon>
    </lineage>
</organism>
<feature type="chain" id="PRO_5037334426" description="Lipoprotein" evidence="1">
    <location>
        <begin position="25"/>
        <end position="261"/>
    </location>
</feature>
<dbReference type="AlphaFoldDB" id="A0A934VRR5"/>
<accession>A0A934VRR5</accession>
<evidence type="ECO:0000256" key="1">
    <source>
        <dbReference type="SAM" id="SignalP"/>
    </source>
</evidence>
<gene>
    <name evidence="2" type="ORF">JIN87_22545</name>
</gene>
<keyword evidence="1" id="KW-0732">Signal</keyword>
<feature type="signal peptide" evidence="1">
    <location>
        <begin position="1"/>
        <end position="24"/>
    </location>
</feature>
<name>A0A934VRR5_9BACT</name>
<protein>
    <recommendedName>
        <fullName evidence="4">Lipoprotein</fullName>
    </recommendedName>
</protein>
<reference evidence="2" key="1">
    <citation type="submission" date="2021-01" db="EMBL/GenBank/DDBJ databases">
        <title>Modified the classification status of verrucomicrobia.</title>
        <authorList>
            <person name="Feng X."/>
        </authorList>
    </citation>
    <scope>NUCLEOTIDE SEQUENCE</scope>
    <source>
        <strain evidence="2">KCTC 13126</strain>
    </source>
</reference>
<comment type="caution">
    <text evidence="2">The sequence shown here is derived from an EMBL/GenBank/DDBJ whole genome shotgun (WGS) entry which is preliminary data.</text>
</comment>
<dbReference type="Proteomes" id="UP000617628">
    <property type="component" value="Unassembled WGS sequence"/>
</dbReference>
<dbReference type="EMBL" id="JAENIL010000054">
    <property type="protein sequence ID" value="MBK1879682.1"/>
    <property type="molecule type" value="Genomic_DNA"/>
</dbReference>
<evidence type="ECO:0000313" key="3">
    <source>
        <dbReference type="Proteomes" id="UP000617628"/>
    </source>
</evidence>
<proteinExistence type="predicted"/>
<evidence type="ECO:0008006" key="4">
    <source>
        <dbReference type="Google" id="ProtNLM"/>
    </source>
</evidence>
<keyword evidence="3" id="KW-1185">Reference proteome</keyword>